<dbReference type="PANTHER" id="PTHR24188:SF29">
    <property type="entry name" value="GH09064P"/>
    <property type="match status" value="1"/>
</dbReference>
<evidence type="ECO:0000256" key="1">
    <source>
        <dbReference type="ARBA" id="ARBA00022737"/>
    </source>
</evidence>
<feature type="signal peptide" evidence="4">
    <location>
        <begin position="1"/>
        <end position="20"/>
    </location>
</feature>
<keyword evidence="1" id="KW-0677">Repeat</keyword>
<protein>
    <submittedName>
        <fullName evidence="5">Ankyrin repeat domain-containing protein</fullName>
    </submittedName>
</protein>
<comment type="caution">
    <text evidence="5">The sequence shown here is derived from an EMBL/GenBank/DDBJ whole genome shotgun (WGS) entry which is preliminary data.</text>
</comment>
<dbReference type="PROSITE" id="PS51257">
    <property type="entry name" value="PROKAR_LIPOPROTEIN"/>
    <property type="match status" value="1"/>
</dbReference>
<proteinExistence type="predicted"/>
<evidence type="ECO:0000256" key="2">
    <source>
        <dbReference type="ARBA" id="ARBA00023043"/>
    </source>
</evidence>
<keyword evidence="2 3" id="KW-0040">ANK repeat</keyword>
<dbReference type="RefSeq" id="WP_262685663.1">
    <property type="nucleotide sequence ID" value="NZ_JAOQIO010000084.1"/>
</dbReference>
<name>A0ABT2UIQ1_9BACL</name>
<dbReference type="Proteomes" id="UP001652445">
    <property type="component" value="Unassembled WGS sequence"/>
</dbReference>
<dbReference type="SMART" id="SM00248">
    <property type="entry name" value="ANK"/>
    <property type="match status" value="3"/>
</dbReference>
<dbReference type="Pfam" id="PF12796">
    <property type="entry name" value="Ank_2"/>
    <property type="match status" value="1"/>
</dbReference>
<dbReference type="Gene3D" id="1.25.40.20">
    <property type="entry name" value="Ankyrin repeat-containing domain"/>
    <property type="match status" value="2"/>
</dbReference>
<organism evidence="5 6">
    <name type="scientific">Paenibacillus baimaensis</name>
    <dbReference type="NCBI Taxonomy" id="2982185"/>
    <lineage>
        <taxon>Bacteria</taxon>
        <taxon>Bacillati</taxon>
        <taxon>Bacillota</taxon>
        <taxon>Bacilli</taxon>
        <taxon>Bacillales</taxon>
        <taxon>Paenibacillaceae</taxon>
        <taxon>Paenibacillus</taxon>
    </lineage>
</organism>
<feature type="repeat" description="ANK" evidence="3">
    <location>
        <begin position="436"/>
        <end position="468"/>
    </location>
</feature>
<evidence type="ECO:0000256" key="4">
    <source>
        <dbReference type="SAM" id="SignalP"/>
    </source>
</evidence>
<dbReference type="PANTHER" id="PTHR24188">
    <property type="entry name" value="ANKYRIN REPEAT PROTEIN"/>
    <property type="match status" value="1"/>
</dbReference>
<dbReference type="InterPro" id="IPR036770">
    <property type="entry name" value="Ankyrin_rpt-contain_sf"/>
</dbReference>
<evidence type="ECO:0000256" key="3">
    <source>
        <dbReference type="PROSITE-ProRule" id="PRU00023"/>
    </source>
</evidence>
<dbReference type="SUPFAM" id="SSF48403">
    <property type="entry name" value="Ankyrin repeat"/>
    <property type="match status" value="1"/>
</dbReference>
<evidence type="ECO:0000313" key="6">
    <source>
        <dbReference type="Proteomes" id="UP001652445"/>
    </source>
</evidence>
<gene>
    <name evidence="5" type="ORF">OB236_20645</name>
</gene>
<feature type="repeat" description="ANK" evidence="3">
    <location>
        <begin position="299"/>
        <end position="331"/>
    </location>
</feature>
<dbReference type="Pfam" id="PF00023">
    <property type="entry name" value="Ank"/>
    <property type="match status" value="1"/>
</dbReference>
<feature type="chain" id="PRO_5046703400" evidence="4">
    <location>
        <begin position="21"/>
        <end position="540"/>
    </location>
</feature>
<dbReference type="PROSITE" id="PS50088">
    <property type="entry name" value="ANK_REPEAT"/>
    <property type="match status" value="3"/>
</dbReference>
<accession>A0ABT2UIQ1</accession>
<sequence>MLGQSVKRFVAAFVFVFLLAACEAKPIDSNEIGKETPNLVNTQSTTADVGITSAATFNPSTTEDPSGNHYKVTLDGKTFDAVAVVHGTEGYKRNYSITLSNGERLEEAVDGIDGSFVQLTSQGKHALLLHNISGGSGGDSFLSTLVRIDGKLSMKHVDFSTITPKSLTHQNAPSGLLVTISDHKLEDIDLNPFSGADISGSSLIRNYKSIYHSGLFGEAQYEYNFTSNTFQFVKIISYTYEDPLDRPVCKGIQLTDQGYSITDRNVAYNILMAVGNDRKDIVNKFTQCGQSPDFAATAGDLTPLITAIRSGNLSMVKELILIGANPLLRKNEYTPYIVAVYLNANDDRKRFTDIANFMRKYATSYDMAALQLFSLPKVEEVSRLVKAANVNINLSAFDGFNGTPLGFALAKGTTELVRALLENGADPKLRFGSEAGGYTPIVYAIQNKKFDAAQYLIRSGVDINGLYSYSYVTHSLLGKTLIECDAAGTSFLAANGAKLVSYYASIDGDKLPVTDAVKLVNRCENSADLLKILGNNYTTN</sequence>
<evidence type="ECO:0000313" key="5">
    <source>
        <dbReference type="EMBL" id="MCU6794522.1"/>
    </source>
</evidence>
<feature type="repeat" description="ANK" evidence="3">
    <location>
        <begin position="400"/>
        <end position="432"/>
    </location>
</feature>
<dbReference type="EMBL" id="JAOQIO010000084">
    <property type="protein sequence ID" value="MCU6794522.1"/>
    <property type="molecule type" value="Genomic_DNA"/>
</dbReference>
<keyword evidence="4" id="KW-0732">Signal</keyword>
<dbReference type="PROSITE" id="PS50297">
    <property type="entry name" value="ANK_REP_REGION"/>
    <property type="match status" value="2"/>
</dbReference>
<dbReference type="InterPro" id="IPR002110">
    <property type="entry name" value="Ankyrin_rpt"/>
</dbReference>
<keyword evidence="6" id="KW-1185">Reference proteome</keyword>
<reference evidence="5 6" key="1">
    <citation type="submission" date="2022-09" db="EMBL/GenBank/DDBJ databases">
        <authorList>
            <person name="Han X.L."/>
            <person name="Wang Q."/>
            <person name="Lu T."/>
        </authorList>
    </citation>
    <scope>NUCLEOTIDE SEQUENCE [LARGE SCALE GENOMIC DNA]</scope>
    <source>
        <strain evidence="5 6">WQ 127069</strain>
    </source>
</reference>